<comment type="caution">
    <text evidence="3">The sequence shown here is derived from an EMBL/GenBank/DDBJ whole genome shotgun (WGS) entry which is preliminary data.</text>
</comment>
<evidence type="ECO:0000313" key="3">
    <source>
        <dbReference type="EMBL" id="PWK83572.1"/>
    </source>
</evidence>
<feature type="domain" description="Hydantoinase B/oxoprolinase" evidence="2">
    <location>
        <begin position="7"/>
        <end position="80"/>
    </location>
</feature>
<accession>A0A316HZE4</accession>
<feature type="region of interest" description="Disordered" evidence="1">
    <location>
        <begin position="80"/>
        <end position="108"/>
    </location>
</feature>
<sequence>MTPRVADPIGLEIRWDRLTAATDEAASTVPGTAFSTIIRESNDYRVVPMDRQGRTVAESRAGIPGFAALMSSLTALVLDRSRPGNGRTATASSPTTRGSRRGTCPTSP</sequence>
<gene>
    <name evidence="3" type="ORF">C8D88_11028</name>
</gene>
<dbReference type="AlphaFoldDB" id="A0A316HZE4"/>
<dbReference type="Proteomes" id="UP000246005">
    <property type="component" value="Unassembled WGS sequence"/>
</dbReference>
<dbReference type="RefSeq" id="WP_267900087.1">
    <property type="nucleotide sequence ID" value="NZ_QGHB01000010.1"/>
</dbReference>
<evidence type="ECO:0000259" key="2">
    <source>
        <dbReference type="Pfam" id="PF02538"/>
    </source>
</evidence>
<dbReference type="EMBL" id="QGHB01000010">
    <property type="protein sequence ID" value="PWK83572.1"/>
    <property type="molecule type" value="Genomic_DNA"/>
</dbReference>
<evidence type="ECO:0000313" key="4">
    <source>
        <dbReference type="Proteomes" id="UP000246005"/>
    </source>
</evidence>
<organism evidence="3 4">
    <name type="scientific">Lentzea atacamensis</name>
    <dbReference type="NCBI Taxonomy" id="531938"/>
    <lineage>
        <taxon>Bacteria</taxon>
        <taxon>Bacillati</taxon>
        <taxon>Actinomycetota</taxon>
        <taxon>Actinomycetes</taxon>
        <taxon>Pseudonocardiales</taxon>
        <taxon>Pseudonocardiaceae</taxon>
        <taxon>Lentzea</taxon>
    </lineage>
</organism>
<evidence type="ECO:0000256" key="1">
    <source>
        <dbReference type="SAM" id="MobiDB-lite"/>
    </source>
</evidence>
<dbReference type="GO" id="GO:0003824">
    <property type="term" value="F:catalytic activity"/>
    <property type="evidence" value="ECO:0007669"/>
    <property type="project" value="InterPro"/>
</dbReference>
<dbReference type="InterPro" id="IPR003692">
    <property type="entry name" value="Hydantoinase_B"/>
</dbReference>
<name>A0A316HZE4_9PSEU</name>
<reference evidence="3 4" key="1">
    <citation type="submission" date="2018-05" db="EMBL/GenBank/DDBJ databases">
        <title>Genomic Encyclopedia of Type Strains, Phase IV (KMG-IV): sequencing the most valuable type-strain genomes for metagenomic binning, comparative biology and taxonomic classification.</title>
        <authorList>
            <person name="Goeker M."/>
        </authorList>
    </citation>
    <scope>NUCLEOTIDE SEQUENCE [LARGE SCALE GENOMIC DNA]</scope>
    <source>
        <strain evidence="3 4">DSM 45480</strain>
    </source>
</reference>
<protein>
    <submittedName>
        <fullName evidence="3">Hydantoinase/oxoprolinase-like protein</fullName>
    </submittedName>
</protein>
<dbReference type="Pfam" id="PF02538">
    <property type="entry name" value="Hydantoinase_B"/>
    <property type="match status" value="1"/>
</dbReference>
<feature type="compositionally biased region" description="Polar residues" evidence="1">
    <location>
        <begin position="87"/>
        <end position="97"/>
    </location>
</feature>
<proteinExistence type="predicted"/>